<evidence type="ECO:0000313" key="1">
    <source>
        <dbReference type="EMBL" id="GFS26767.1"/>
    </source>
</evidence>
<comment type="caution">
    <text evidence="1">The sequence shown here is derived from an EMBL/GenBank/DDBJ whole genome shotgun (WGS) entry which is preliminary data.</text>
</comment>
<reference evidence="1 2" key="1">
    <citation type="journal article" date="2021" name="Elife">
        <title>Chloroplast acquisition without the gene transfer in kleptoplastic sea slugs, Plakobranchus ocellatus.</title>
        <authorList>
            <person name="Maeda T."/>
            <person name="Takahashi S."/>
            <person name="Yoshida T."/>
            <person name="Shimamura S."/>
            <person name="Takaki Y."/>
            <person name="Nagai Y."/>
            <person name="Toyoda A."/>
            <person name="Suzuki Y."/>
            <person name="Arimoto A."/>
            <person name="Ishii H."/>
            <person name="Satoh N."/>
            <person name="Nishiyama T."/>
            <person name="Hasebe M."/>
            <person name="Maruyama T."/>
            <person name="Minagawa J."/>
            <person name="Obokata J."/>
            <person name="Shigenobu S."/>
        </authorList>
    </citation>
    <scope>NUCLEOTIDE SEQUENCE [LARGE SCALE GENOMIC DNA]</scope>
</reference>
<protein>
    <recommendedName>
        <fullName evidence="3">Peptidase S1 domain-containing protein</fullName>
    </recommendedName>
</protein>
<keyword evidence="2" id="KW-1185">Reference proteome</keyword>
<dbReference type="SUPFAM" id="SSF50494">
    <property type="entry name" value="Trypsin-like serine proteases"/>
    <property type="match status" value="1"/>
</dbReference>
<dbReference type="AlphaFoldDB" id="A0AAV4JZ16"/>
<evidence type="ECO:0008006" key="3">
    <source>
        <dbReference type="Google" id="ProtNLM"/>
    </source>
</evidence>
<organism evidence="1 2">
    <name type="scientific">Elysia marginata</name>
    <dbReference type="NCBI Taxonomy" id="1093978"/>
    <lineage>
        <taxon>Eukaryota</taxon>
        <taxon>Metazoa</taxon>
        <taxon>Spiralia</taxon>
        <taxon>Lophotrochozoa</taxon>
        <taxon>Mollusca</taxon>
        <taxon>Gastropoda</taxon>
        <taxon>Heterobranchia</taxon>
        <taxon>Euthyneura</taxon>
        <taxon>Panpulmonata</taxon>
        <taxon>Sacoglossa</taxon>
        <taxon>Placobranchoidea</taxon>
        <taxon>Plakobranchidae</taxon>
        <taxon>Elysia</taxon>
    </lineage>
</organism>
<dbReference type="Proteomes" id="UP000762676">
    <property type="component" value="Unassembled WGS sequence"/>
</dbReference>
<dbReference type="InterPro" id="IPR009003">
    <property type="entry name" value="Peptidase_S1_PA"/>
</dbReference>
<accession>A0AAV4JZ16</accession>
<sequence length="296" mass="34481">MSPQEFKDSYMSRVKFDYQREALQSFLDLTVRLTVRCTSQDRPDDDDMAGDRGTDKVRVGTGCIWYVRGPNYNRPCFCRNCNGKKTRKQWRFQIATAKHVVYNTEEAKQTKIDLFYDDDSCRKDGRMKSLWGLSVKMELRYPDRDVCNVLCVTCDEDLGERIKSAWFCRSNNVNRHNSPGLGLQPSCDKDSHLVLIASHPHGQPKKITMGYRRYTYRNPRVEYNTPTCPGSSGAPVFGFYTDGYFWWFAPVHSGSLGTGTTFTKRNHKLNFFKKLFYKHVGQKTAHEQLNFGFEWW</sequence>
<evidence type="ECO:0000313" key="2">
    <source>
        <dbReference type="Proteomes" id="UP000762676"/>
    </source>
</evidence>
<proteinExistence type="predicted"/>
<gene>
    <name evidence="1" type="ORF">ElyMa_005225800</name>
</gene>
<dbReference type="EMBL" id="BMAT01010431">
    <property type="protein sequence ID" value="GFS26767.1"/>
    <property type="molecule type" value="Genomic_DNA"/>
</dbReference>
<name>A0AAV4JZ16_9GAST</name>